<sequence length="127" mass="13968">MTLFRSFWSLLSGHGSLDDDPELPGRPTRPPARTDEAVACERLRSGMHALAVQAHGTEGLRLRRQIEQAGDLQSLWFLRSNLAAALSESHGERFAMHHIETVSAPARSRLPRSLAQAPAAPRHAPPH</sequence>
<evidence type="ECO:0000313" key="2">
    <source>
        <dbReference type="EMBL" id="MBE7942060.1"/>
    </source>
</evidence>
<accession>A0ABR9SI91</accession>
<dbReference type="RefSeq" id="WP_193781616.1">
    <property type="nucleotide sequence ID" value="NZ_JADDOJ010000076.1"/>
</dbReference>
<organism evidence="2 3">
    <name type="scientific">Ramlibacter aquaticus</name>
    <dbReference type="NCBI Taxonomy" id="2780094"/>
    <lineage>
        <taxon>Bacteria</taxon>
        <taxon>Pseudomonadati</taxon>
        <taxon>Pseudomonadota</taxon>
        <taxon>Betaproteobacteria</taxon>
        <taxon>Burkholderiales</taxon>
        <taxon>Comamonadaceae</taxon>
        <taxon>Ramlibacter</taxon>
    </lineage>
</organism>
<evidence type="ECO:0000313" key="3">
    <source>
        <dbReference type="Proteomes" id="UP000715965"/>
    </source>
</evidence>
<dbReference type="Proteomes" id="UP000715965">
    <property type="component" value="Unassembled WGS sequence"/>
</dbReference>
<protein>
    <submittedName>
        <fullName evidence="2">Uncharacterized protein</fullName>
    </submittedName>
</protein>
<feature type="compositionally biased region" description="Low complexity" evidence="1">
    <location>
        <begin position="117"/>
        <end position="127"/>
    </location>
</feature>
<gene>
    <name evidence="2" type="ORF">IM725_15900</name>
</gene>
<dbReference type="EMBL" id="JADDOJ010000076">
    <property type="protein sequence ID" value="MBE7942060.1"/>
    <property type="molecule type" value="Genomic_DNA"/>
</dbReference>
<feature type="region of interest" description="Disordered" evidence="1">
    <location>
        <begin position="105"/>
        <end position="127"/>
    </location>
</feature>
<keyword evidence="3" id="KW-1185">Reference proteome</keyword>
<comment type="caution">
    <text evidence="2">The sequence shown here is derived from an EMBL/GenBank/DDBJ whole genome shotgun (WGS) entry which is preliminary data.</text>
</comment>
<name>A0ABR9SI91_9BURK</name>
<reference evidence="2 3" key="1">
    <citation type="submission" date="2020-10" db="EMBL/GenBank/DDBJ databases">
        <title>Draft genome of Ramlibacter aquaticus LMG 30558.</title>
        <authorList>
            <person name="Props R."/>
        </authorList>
    </citation>
    <scope>NUCLEOTIDE SEQUENCE [LARGE SCALE GENOMIC DNA]</scope>
    <source>
        <strain evidence="2 3">LMG 30558</strain>
    </source>
</reference>
<evidence type="ECO:0000256" key="1">
    <source>
        <dbReference type="SAM" id="MobiDB-lite"/>
    </source>
</evidence>
<proteinExistence type="predicted"/>